<dbReference type="Gene3D" id="3.40.30.10">
    <property type="entry name" value="Glutaredoxin"/>
    <property type="match status" value="2"/>
</dbReference>
<dbReference type="InterPro" id="IPR017937">
    <property type="entry name" value="Thioredoxin_CS"/>
</dbReference>
<comment type="caution">
    <text evidence="8">The sequence shown here is derived from an EMBL/GenBank/DDBJ whole genome shotgun (WGS) entry which is preliminary data.</text>
</comment>
<dbReference type="EMBL" id="LEKV01003770">
    <property type="protein sequence ID" value="KVH98669.1"/>
    <property type="molecule type" value="Genomic_DNA"/>
</dbReference>
<evidence type="ECO:0000256" key="1">
    <source>
        <dbReference type="ARBA" id="ARBA00006347"/>
    </source>
</evidence>
<dbReference type="FunFam" id="3.40.30.10:FF:000107">
    <property type="entry name" value="Protein disulfide-isomerase 5-2"/>
    <property type="match status" value="1"/>
</dbReference>
<dbReference type="GO" id="GO:0003756">
    <property type="term" value="F:protein disulfide isomerase activity"/>
    <property type="evidence" value="ECO:0007669"/>
    <property type="project" value="TreeGrafter"/>
</dbReference>
<evidence type="ECO:0000256" key="2">
    <source>
        <dbReference type="ARBA" id="ARBA00022729"/>
    </source>
</evidence>
<dbReference type="PROSITE" id="PS51352">
    <property type="entry name" value="THIOREDOXIN_2"/>
    <property type="match status" value="1"/>
</dbReference>
<keyword evidence="6" id="KW-0812">Transmembrane</keyword>
<feature type="transmembrane region" description="Helical" evidence="6">
    <location>
        <begin position="428"/>
        <end position="454"/>
    </location>
</feature>
<evidence type="ECO:0000256" key="6">
    <source>
        <dbReference type="SAM" id="Phobius"/>
    </source>
</evidence>
<dbReference type="PROSITE" id="PS00194">
    <property type="entry name" value="THIOREDOXIN_1"/>
    <property type="match status" value="1"/>
</dbReference>
<keyword evidence="3" id="KW-1015">Disulfide bond</keyword>
<organism evidence="8 9">
    <name type="scientific">Cynara cardunculus var. scolymus</name>
    <name type="common">Globe artichoke</name>
    <name type="synonym">Cynara scolymus</name>
    <dbReference type="NCBI Taxonomy" id="59895"/>
    <lineage>
        <taxon>Eukaryota</taxon>
        <taxon>Viridiplantae</taxon>
        <taxon>Streptophyta</taxon>
        <taxon>Embryophyta</taxon>
        <taxon>Tracheophyta</taxon>
        <taxon>Spermatophyta</taxon>
        <taxon>Magnoliopsida</taxon>
        <taxon>eudicotyledons</taxon>
        <taxon>Gunneridae</taxon>
        <taxon>Pentapetalae</taxon>
        <taxon>asterids</taxon>
        <taxon>campanulids</taxon>
        <taxon>Asterales</taxon>
        <taxon>Asteraceae</taxon>
        <taxon>Carduoideae</taxon>
        <taxon>Cardueae</taxon>
        <taxon>Carduinae</taxon>
        <taxon>Cynara</taxon>
    </lineage>
</organism>
<feature type="compositionally biased region" description="Polar residues" evidence="5">
    <location>
        <begin position="22"/>
        <end position="32"/>
    </location>
</feature>
<dbReference type="STRING" id="59895.A0A103XXG8"/>
<dbReference type="GO" id="GO:0005783">
    <property type="term" value="C:endoplasmic reticulum"/>
    <property type="evidence" value="ECO:0007669"/>
    <property type="project" value="TreeGrafter"/>
</dbReference>
<feature type="domain" description="Thioredoxin" evidence="7">
    <location>
        <begin position="74"/>
        <end position="199"/>
    </location>
</feature>
<keyword evidence="4" id="KW-0676">Redox-active center</keyword>
<dbReference type="GO" id="GO:0006457">
    <property type="term" value="P:protein folding"/>
    <property type="evidence" value="ECO:0007669"/>
    <property type="project" value="TreeGrafter"/>
</dbReference>
<dbReference type="PRINTS" id="PR00421">
    <property type="entry name" value="THIOREDOXIN"/>
</dbReference>
<keyword evidence="6" id="KW-1133">Transmembrane helix</keyword>
<reference evidence="8 9" key="1">
    <citation type="journal article" date="2016" name="Sci. Rep.">
        <title>The genome sequence of the outbreeding globe artichoke constructed de novo incorporating a phase-aware low-pass sequencing strategy of F1 progeny.</title>
        <authorList>
            <person name="Scaglione D."/>
            <person name="Reyes-Chin-Wo S."/>
            <person name="Acquadro A."/>
            <person name="Froenicke L."/>
            <person name="Portis E."/>
            <person name="Beitel C."/>
            <person name="Tirone M."/>
            <person name="Mauro R."/>
            <person name="Lo Monaco A."/>
            <person name="Mauromicale G."/>
            <person name="Faccioli P."/>
            <person name="Cattivelli L."/>
            <person name="Rieseberg L."/>
            <person name="Michelmore R."/>
            <person name="Lanteri S."/>
        </authorList>
    </citation>
    <scope>NUCLEOTIDE SEQUENCE [LARGE SCALE GENOMIC DNA]</scope>
    <source>
        <strain evidence="8">2C</strain>
    </source>
</reference>
<sequence length="490" mass="54905">MFEKEKLRRHRSLQTHMKEGHSQSFTPPSSSNPGMILAVPRIFIRKKAESSTSSFSVSGNPSKMSSVRFLVALCIISSLVPSIFSHEFKIDGKVLELDESNFDAAISSFDFIFVDFYAPWCGHCKRLSPELDKAAPMLSGLTKPIVIAKVNADKYSRLASKYKIDGFPTLKIFMHGVPTEYNGPRKSDLLVRYLRKFVAPDVTVLESDSGITEFVEAAGTAFPIFIGFGLDESAISNLAIKFKKNAWFSVAKDFSEKTMALYEFDKVPALLALHPNFNEQNIFYGPVEEKFLEEFIQQSLLPLTLPISPEGLKLLKDDDRKIVLTIVEDETHFESKALIKLLRAAASANRDLVFGYVGFNQWQDFAEAFEVDRKTPLPKMVVWDGNEVFFSVIGSESIHSEDQGSQITLFLERFREGKVIQKQLGPSFFGYITSLIGMRTVYIIVFLIAVMFLIATIGKEEPLTTGTQYRSASASTTIADNARLSAHKED</sequence>
<dbReference type="InterPro" id="IPR013766">
    <property type="entry name" value="Thioredoxin_domain"/>
</dbReference>
<evidence type="ECO:0000313" key="8">
    <source>
        <dbReference type="EMBL" id="KVH98669.1"/>
    </source>
</evidence>
<evidence type="ECO:0000256" key="5">
    <source>
        <dbReference type="SAM" id="MobiDB-lite"/>
    </source>
</evidence>
<protein>
    <recommendedName>
        <fullName evidence="7">Thioredoxin domain-containing protein</fullName>
    </recommendedName>
</protein>
<dbReference type="InterPro" id="IPR036249">
    <property type="entry name" value="Thioredoxin-like_sf"/>
</dbReference>
<dbReference type="GO" id="GO:0034976">
    <property type="term" value="P:response to endoplasmic reticulum stress"/>
    <property type="evidence" value="ECO:0007669"/>
    <property type="project" value="TreeGrafter"/>
</dbReference>
<dbReference type="CDD" id="cd02961">
    <property type="entry name" value="PDI_a_family"/>
    <property type="match status" value="1"/>
</dbReference>
<dbReference type="Pfam" id="PF00085">
    <property type="entry name" value="Thioredoxin"/>
    <property type="match status" value="1"/>
</dbReference>
<proteinExistence type="inferred from homology"/>
<evidence type="ECO:0000313" key="9">
    <source>
        <dbReference type="Proteomes" id="UP000243975"/>
    </source>
</evidence>
<name>A0A103XXG8_CYNCS</name>
<dbReference type="PANTHER" id="PTHR18929:SF218">
    <property type="entry name" value="PROTEIN DISULFIDE-ISOMERASE 5-2"/>
    <property type="match status" value="1"/>
</dbReference>
<keyword evidence="2" id="KW-0732">Signal</keyword>
<dbReference type="Proteomes" id="UP000243975">
    <property type="component" value="Unassembled WGS sequence"/>
</dbReference>
<dbReference type="Gramene" id="KVH98669">
    <property type="protein sequence ID" value="KVH98669"/>
    <property type="gene ID" value="Ccrd_023108"/>
</dbReference>
<evidence type="ECO:0000259" key="7">
    <source>
        <dbReference type="PROSITE" id="PS51352"/>
    </source>
</evidence>
<dbReference type="OMA" id="GIEMRNM"/>
<feature type="region of interest" description="Disordered" evidence="5">
    <location>
        <begin position="1"/>
        <end position="32"/>
    </location>
</feature>
<gene>
    <name evidence="8" type="ORF">Ccrd_023108</name>
</gene>
<comment type="similarity">
    <text evidence="1">Belongs to the protein disulfide isomerase family.</text>
</comment>
<keyword evidence="9" id="KW-1185">Reference proteome</keyword>
<accession>A0A103XXG8</accession>
<dbReference type="PANTHER" id="PTHR18929">
    <property type="entry name" value="PROTEIN DISULFIDE ISOMERASE"/>
    <property type="match status" value="1"/>
</dbReference>
<evidence type="ECO:0000256" key="3">
    <source>
        <dbReference type="ARBA" id="ARBA00023157"/>
    </source>
</evidence>
<evidence type="ECO:0000256" key="4">
    <source>
        <dbReference type="ARBA" id="ARBA00023284"/>
    </source>
</evidence>
<dbReference type="SUPFAM" id="SSF52833">
    <property type="entry name" value="Thioredoxin-like"/>
    <property type="match status" value="1"/>
</dbReference>
<dbReference type="AlphaFoldDB" id="A0A103XXG8"/>
<keyword evidence="6" id="KW-0472">Membrane</keyword>